<keyword evidence="6 8" id="KW-0368">Histidine biosynthesis</keyword>
<name>A0A366EGZ3_9BACI</name>
<dbReference type="Pfam" id="PF02811">
    <property type="entry name" value="PHP"/>
    <property type="match status" value="1"/>
</dbReference>
<keyword evidence="5 8" id="KW-0378">Hydrolase</keyword>
<dbReference type="STRING" id="200904.GCA_900168775_01686"/>
<evidence type="ECO:0000256" key="6">
    <source>
        <dbReference type="ARBA" id="ARBA00023102"/>
    </source>
</evidence>
<comment type="pathway">
    <text evidence="1 8">Amino-acid biosynthesis; L-histidine biosynthesis; L-histidine from 5-phospho-alpha-D-ribose 1-diphosphate: step 8/9.</text>
</comment>
<dbReference type="InterPro" id="IPR010140">
    <property type="entry name" value="Histidinol_P_phosphatase_HisJ"/>
</dbReference>
<dbReference type="SMART" id="SM00481">
    <property type="entry name" value="POLIIIAc"/>
    <property type="match status" value="1"/>
</dbReference>
<dbReference type="Proteomes" id="UP000252254">
    <property type="component" value="Unassembled WGS sequence"/>
</dbReference>
<dbReference type="InterPro" id="IPR016195">
    <property type="entry name" value="Pol/histidinol_Pase-like"/>
</dbReference>
<gene>
    <name evidence="10" type="ORF">DES48_101425</name>
</gene>
<evidence type="ECO:0000256" key="7">
    <source>
        <dbReference type="ARBA" id="ARBA00049158"/>
    </source>
</evidence>
<evidence type="ECO:0000313" key="10">
    <source>
        <dbReference type="EMBL" id="RBP01682.1"/>
    </source>
</evidence>
<evidence type="ECO:0000256" key="4">
    <source>
        <dbReference type="ARBA" id="ARBA00022605"/>
    </source>
</evidence>
<dbReference type="CDD" id="cd12110">
    <property type="entry name" value="PHP_HisPPase_Hisj_like"/>
    <property type="match status" value="1"/>
</dbReference>
<evidence type="ECO:0000256" key="8">
    <source>
        <dbReference type="RuleBase" id="RU366003"/>
    </source>
</evidence>
<dbReference type="GO" id="GO:0005737">
    <property type="term" value="C:cytoplasm"/>
    <property type="evidence" value="ECO:0007669"/>
    <property type="project" value="TreeGrafter"/>
</dbReference>
<evidence type="ECO:0000256" key="2">
    <source>
        <dbReference type="ARBA" id="ARBA00009152"/>
    </source>
</evidence>
<dbReference type="RefSeq" id="WP_113866455.1">
    <property type="nucleotide sequence ID" value="NZ_BAABQN010000001.1"/>
</dbReference>
<dbReference type="EMBL" id="QNRI01000001">
    <property type="protein sequence ID" value="RBP01682.1"/>
    <property type="molecule type" value="Genomic_DNA"/>
</dbReference>
<dbReference type="InterPro" id="IPR004013">
    <property type="entry name" value="PHP_dom"/>
</dbReference>
<organism evidence="10 11">
    <name type="scientific">Paraliobacillus ryukyuensis</name>
    <dbReference type="NCBI Taxonomy" id="200904"/>
    <lineage>
        <taxon>Bacteria</taxon>
        <taxon>Bacillati</taxon>
        <taxon>Bacillota</taxon>
        <taxon>Bacilli</taxon>
        <taxon>Bacillales</taxon>
        <taxon>Bacillaceae</taxon>
        <taxon>Paraliobacillus</taxon>
    </lineage>
</organism>
<proteinExistence type="inferred from homology"/>
<keyword evidence="11" id="KW-1185">Reference proteome</keyword>
<dbReference type="GO" id="GO:0000105">
    <property type="term" value="P:L-histidine biosynthetic process"/>
    <property type="evidence" value="ECO:0007669"/>
    <property type="project" value="UniProtKB-UniRule"/>
</dbReference>
<dbReference type="UniPathway" id="UPA00031">
    <property type="reaction ID" value="UER00013"/>
</dbReference>
<dbReference type="PANTHER" id="PTHR21039:SF0">
    <property type="entry name" value="HISTIDINOL-PHOSPHATASE"/>
    <property type="match status" value="1"/>
</dbReference>
<evidence type="ECO:0000259" key="9">
    <source>
        <dbReference type="SMART" id="SM00481"/>
    </source>
</evidence>
<dbReference type="NCBIfam" id="TIGR01856">
    <property type="entry name" value="hisJ_fam"/>
    <property type="match status" value="1"/>
</dbReference>
<dbReference type="EC" id="3.1.3.15" evidence="3 8"/>
<dbReference type="AlphaFoldDB" id="A0A366EGZ3"/>
<sequence length="275" mass="30986">MQQPGDFHIHTNYCPHGTTDSMEDYVRAAINKGLKAISFTEHAPFPKAFTDPTPTKDSAMLTEDLEKYFAEGNRLKKRYQDKINIYVGFELDYIIGFEKETKTFLDTYGEQMGDGILSVHMLQAPDGSFVCLDYSLENFANIIVQFGSVDKVYQAYFKTVAASIEADLGKYKPNRIGHISLIEKFAKKYPPLKNYQDNYMQLLQLIKNNNYTLDANTAGLYKADCGKMYPPQNLMEIADQMGIALVPGSDSHAANTIARGFDQLPASISYTFPKK</sequence>
<dbReference type="OrthoDB" id="9775255at2"/>
<dbReference type="PANTHER" id="PTHR21039">
    <property type="entry name" value="HISTIDINOL PHOSPHATASE-RELATED"/>
    <property type="match status" value="1"/>
</dbReference>
<dbReference type="GO" id="GO:0004401">
    <property type="term" value="F:histidinol-phosphatase activity"/>
    <property type="evidence" value="ECO:0007669"/>
    <property type="project" value="UniProtKB-UniRule"/>
</dbReference>
<feature type="domain" description="Polymerase/histidinol phosphatase N-terminal" evidence="9">
    <location>
        <begin position="5"/>
        <end position="95"/>
    </location>
</feature>
<comment type="catalytic activity">
    <reaction evidence="7 8">
        <text>L-histidinol phosphate + H2O = L-histidinol + phosphate</text>
        <dbReference type="Rhea" id="RHEA:14465"/>
        <dbReference type="ChEBI" id="CHEBI:15377"/>
        <dbReference type="ChEBI" id="CHEBI:43474"/>
        <dbReference type="ChEBI" id="CHEBI:57699"/>
        <dbReference type="ChEBI" id="CHEBI:57980"/>
        <dbReference type="EC" id="3.1.3.15"/>
    </reaction>
</comment>
<evidence type="ECO:0000313" key="11">
    <source>
        <dbReference type="Proteomes" id="UP000252254"/>
    </source>
</evidence>
<dbReference type="NCBIfam" id="NF005996">
    <property type="entry name" value="PRK08123.1"/>
    <property type="match status" value="1"/>
</dbReference>
<reference evidence="10 11" key="1">
    <citation type="submission" date="2018-06" db="EMBL/GenBank/DDBJ databases">
        <title>Genomic Encyclopedia of Type Strains, Phase IV (KMG-IV): sequencing the most valuable type-strain genomes for metagenomic binning, comparative biology and taxonomic classification.</title>
        <authorList>
            <person name="Goeker M."/>
        </authorList>
    </citation>
    <scope>NUCLEOTIDE SEQUENCE [LARGE SCALE GENOMIC DNA]</scope>
    <source>
        <strain evidence="10 11">DSM 15140</strain>
    </source>
</reference>
<evidence type="ECO:0000256" key="1">
    <source>
        <dbReference type="ARBA" id="ARBA00004970"/>
    </source>
</evidence>
<dbReference type="SUPFAM" id="SSF89550">
    <property type="entry name" value="PHP domain-like"/>
    <property type="match status" value="1"/>
</dbReference>
<protein>
    <recommendedName>
        <fullName evidence="3 8">Histidinol-phosphatase</fullName>
        <shortName evidence="8">HolPase</shortName>
        <ecNumber evidence="3 8">3.1.3.15</ecNumber>
    </recommendedName>
</protein>
<evidence type="ECO:0000256" key="3">
    <source>
        <dbReference type="ARBA" id="ARBA00013085"/>
    </source>
</evidence>
<accession>A0A366EGZ3</accession>
<evidence type="ECO:0000256" key="5">
    <source>
        <dbReference type="ARBA" id="ARBA00022801"/>
    </source>
</evidence>
<keyword evidence="4 8" id="KW-0028">Amino-acid biosynthesis</keyword>
<comment type="caution">
    <text evidence="10">The sequence shown here is derived from an EMBL/GenBank/DDBJ whole genome shotgun (WGS) entry which is preliminary data.</text>
</comment>
<comment type="similarity">
    <text evidence="2 8">Belongs to the PHP hydrolase family. HisK subfamily.</text>
</comment>
<dbReference type="InterPro" id="IPR003141">
    <property type="entry name" value="Pol/His_phosphatase_N"/>
</dbReference>
<dbReference type="Gene3D" id="3.20.20.140">
    <property type="entry name" value="Metal-dependent hydrolases"/>
    <property type="match status" value="1"/>
</dbReference>